<dbReference type="Proteomes" id="UP000766609">
    <property type="component" value="Unassembled WGS sequence"/>
</dbReference>
<evidence type="ECO:0000256" key="1">
    <source>
        <dbReference type="ARBA" id="ARBA00018522"/>
    </source>
</evidence>
<feature type="domain" description="Serine acetyltransferase N-terminal" evidence="6">
    <location>
        <begin position="56"/>
        <end position="125"/>
    </location>
</feature>
<dbReference type="Pfam" id="PF06426">
    <property type="entry name" value="SATase_N"/>
    <property type="match status" value="1"/>
</dbReference>
<comment type="caution">
    <text evidence="7">The sequence shown here is derived from an EMBL/GenBank/DDBJ whole genome shotgun (WGS) entry which is preliminary data.</text>
</comment>
<accession>A0ABS7N7J1</accession>
<feature type="coiled-coil region" evidence="5">
    <location>
        <begin position="40"/>
        <end position="74"/>
    </location>
</feature>
<evidence type="ECO:0000313" key="7">
    <source>
        <dbReference type="EMBL" id="MBY5952305.1"/>
    </source>
</evidence>
<dbReference type="InterPro" id="IPR042122">
    <property type="entry name" value="Ser_AcTrfase_N_sf"/>
</dbReference>
<keyword evidence="3" id="KW-0808">Transferase</keyword>
<evidence type="ECO:0000256" key="4">
    <source>
        <dbReference type="ARBA" id="ARBA00023315"/>
    </source>
</evidence>
<dbReference type="InterPro" id="IPR045304">
    <property type="entry name" value="LbH_SAT"/>
</dbReference>
<keyword evidence="5" id="KW-0175">Coiled coil</keyword>
<evidence type="ECO:0000259" key="6">
    <source>
        <dbReference type="Pfam" id="PF06426"/>
    </source>
</evidence>
<dbReference type="CDD" id="cd03354">
    <property type="entry name" value="LbH_SAT"/>
    <property type="match status" value="1"/>
</dbReference>
<proteinExistence type="predicted"/>
<dbReference type="Gene3D" id="1.10.3130.10">
    <property type="entry name" value="serine acetyltransferase, domain 1"/>
    <property type="match status" value="1"/>
</dbReference>
<dbReference type="InterPro" id="IPR011004">
    <property type="entry name" value="Trimer_LpxA-like_sf"/>
</dbReference>
<evidence type="ECO:0000256" key="5">
    <source>
        <dbReference type="SAM" id="Coils"/>
    </source>
</evidence>
<dbReference type="SUPFAM" id="SSF51161">
    <property type="entry name" value="Trimeric LpxA-like enzymes"/>
    <property type="match status" value="1"/>
</dbReference>
<sequence>MNSFLEKLHQSHQECSDCPSPQVIQQFFESLLGLLFPEHSVQKIKEKSELKARMEELQERLSKILQRNTHLHEQDGQKLGRQFFDNLERIYDWINQDVDAMYAGDPAAKSRTEILRSYPGFYAIAAYRIAHELHLLGIKLIPRMITEIAHSRTGIDIHPGAQIGQHFCIDHGTGVVIGETTIIGNHVKIYQGVTLGALSVDKADADSKRHPTIEDGVVIYAGATILGGKTVIGKDSTIGGNVWLTKSVDPGSKVYYQAQMHHADSSKTDLYIFKND</sequence>
<dbReference type="EMBL" id="JAHVHP010000002">
    <property type="protein sequence ID" value="MBY5952305.1"/>
    <property type="molecule type" value="Genomic_DNA"/>
</dbReference>
<evidence type="ECO:0000256" key="2">
    <source>
        <dbReference type="ARBA" id="ARBA00022605"/>
    </source>
</evidence>
<name>A0ABS7N7J1_9BACT</name>
<keyword evidence="2" id="KW-0028">Amino-acid biosynthesis</keyword>
<dbReference type="InterPro" id="IPR010493">
    <property type="entry name" value="Ser_AcTrfase_N"/>
</dbReference>
<dbReference type="RefSeq" id="WP_222584646.1">
    <property type="nucleotide sequence ID" value="NZ_JAHVHP010000002.1"/>
</dbReference>
<keyword evidence="4" id="KW-0012">Acyltransferase</keyword>
<protein>
    <recommendedName>
        <fullName evidence="1">Serine acetyltransferase</fullName>
    </recommendedName>
</protein>
<reference evidence="7 8" key="1">
    <citation type="submission" date="2021-06" db="EMBL/GenBank/DDBJ databases">
        <title>44 bacteria genomes isolated from Dapeng, Shenzhen.</title>
        <authorList>
            <person name="Zheng W."/>
            <person name="Yu S."/>
            <person name="Huang Y."/>
        </authorList>
    </citation>
    <scope>NUCLEOTIDE SEQUENCE [LARGE SCALE GENOMIC DNA]</scope>
    <source>
        <strain evidence="7 8">DP5N14-6</strain>
    </source>
</reference>
<evidence type="ECO:0000313" key="8">
    <source>
        <dbReference type="Proteomes" id="UP000766609"/>
    </source>
</evidence>
<gene>
    <name evidence="7" type="ORF">KUV23_15060</name>
</gene>
<dbReference type="PANTHER" id="PTHR42811">
    <property type="entry name" value="SERINE ACETYLTRANSFERASE"/>
    <property type="match status" value="1"/>
</dbReference>
<keyword evidence="8" id="KW-1185">Reference proteome</keyword>
<organism evidence="7 8">
    <name type="scientific">Algoriphagus marincola</name>
    <dbReference type="NCBI Taxonomy" id="264027"/>
    <lineage>
        <taxon>Bacteria</taxon>
        <taxon>Pseudomonadati</taxon>
        <taxon>Bacteroidota</taxon>
        <taxon>Cytophagia</taxon>
        <taxon>Cytophagales</taxon>
        <taxon>Cyclobacteriaceae</taxon>
        <taxon>Algoriphagus</taxon>
    </lineage>
</organism>
<evidence type="ECO:0000256" key="3">
    <source>
        <dbReference type="ARBA" id="ARBA00022679"/>
    </source>
</evidence>
<dbReference type="Gene3D" id="2.160.10.10">
    <property type="entry name" value="Hexapeptide repeat proteins"/>
    <property type="match status" value="1"/>
</dbReference>